<evidence type="ECO:0000313" key="14">
    <source>
        <dbReference type="Proteomes" id="UP001140172"/>
    </source>
</evidence>
<dbReference type="CDD" id="cd14342">
    <property type="entry name" value="UBA_TAP-C"/>
    <property type="match status" value="1"/>
</dbReference>
<feature type="compositionally biased region" description="Polar residues" evidence="10">
    <location>
        <begin position="51"/>
        <end position="64"/>
    </location>
</feature>
<dbReference type="Pfam" id="PF03943">
    <property type="entry name" value="TAP_C"/>
    <property type="match status" value="1"/>
</dbReference>
<evidence type="ECO:0000259" key="11">
    <source>
        <dbReference type="PROSITE" id="PS50177"/>
    </source>
</evidence>
<dbReference type="Pfam" id="PF22602">
    <property type="entry name" value="NXF_NTF2"/>
    <property type="match status" value="1"/>
</dbReference>
<dbReference type="InterPro" id="IPR009060">
    <property type="entry name" value="UBA-like_sf"/>
</dbReference>
<dbReference type="GO" id="GO:0042272">
    <property type="term" value="C:nuclear RNA export factor complex"/>
    <property type="evidence" value="ECO:0007669"/>
    <property type="project" value="UniProtKB-ARBA"/>
</dbReference>
<dbReference type="GO" id="GO:0003723">
    <property type="term" value="F:RNA binding"/>
    <property type="evidence" value="ECO:0007669"/>
    <property type="project" value="TreeGrafter"/>
</dbReference>
<keyword evidence="7" id="KW-0539">Nucleus</keyword>
<evidence type="ECO:0000256" key="5">
    <source>
        <dbReference type="ARBA" id="ARBA00022737"/>
    </source>
</evidence>
<feature type="domain" description="TAP-C" evidence="12">
    <location>
        <begin position="591"/>
        <end position="642"/>
    </location>
</feature>
<name>A0A9W8HKR0_9FUNG</name>
<dbReference type="GO" id="GO:0016973">
    <property type="term" value="P:poly(A)+ mRNA export from nucleus"/>
    <property type="evidence" value="ECO:0007669"/>
    <property type="project" value="TreeGrafter"/>
</dbReference>
<dbReference type="Gene3D" id="3.10.450.50">
    <property type="match status" value="1"/>
</dbReference>
<reference evidence="13" key="1">
    <citation type="submission" date="2022-07" db="EMBL/GenBank/DDBJ databases">
        <title>Phylogenomic reconstructions and comparative analyses of Kickxellomycotina fungi.</title>
        <authorList>
            <person name="Reynolds N.K."/>
            <person name="Stajich J.E."/>
            <person name="Barry K."/>
            <person name="Grigoriev I.V."/>
            <person name="Crous P."/>
            <person name="Smith M.E."/>
        </authorList>
    </citation>
    <scope>NUCLEOTIDE SEQUENCE</scope>
    <source>
        <strain evidence="13">BCRC 34489</strain>
    </source>
</reference>
<dbReference type="InterPro" id="IPR005637">
    <property type="entry name" value="TAP_C_dom"/>
</dbReference>
<dbReference type="FunFam" id="1.10.8.10:FF:000018">
    <property type="entry name" value="Nuclear RNA export factor 1"/>
    <property type="match status" value="1"/>
</dbReference>
<comment type="similarity">
    <text evidence="2">Belongs to the NXF family.</text>
</comment>
<comment type="function">
    <text evidence="8">Involved in the export of mRNA from the nucleus to the cytoplasm.</text>
</comment>
<evidence type="ECO:0000259" key="12">
    <source>
        <dbReference type="PROSITE" id="PS51281"/>
    </source>
</evidence>
<dbReference type="SUPFAM" id="SSF54427">
    <property type="entry name" value="NTF2-like"/>
    <property type="match status" value="1"/>
</dbReference>
<dbReference type="InterPro" id="IPR002075">
    <property type="entry name" value="NTF2_dom"/>
</dbReference>
<evidence type="ECO:0000256" key="2">
    <source>
        <dbReference type="ARBA" id="ARBA00009285"/>
    </source>
</evidence>
<feature type="region of interest" description="Disordered" evidence="10">
    <location>
        <begin position="1"/>
        <end position="84"/>
    </location>
</feature>
<dbReference type="InterPro" id="IPR040736">
    <property type="entry name" value="Mex67_RRM"/>
</dbReference>
<gene>
    <name evidence="13" type="primary">MEX67</name>
    <name evidence="13" type="ORF">GGI15_000187</name>
</gene>
<dbReference type="InterPro" id="IPR030217">
    <property type="entry name" value="NXF_fam"/>
</dbReference>
<dbReference type="OrthoDB" id="25872at2759"/>
<dbReference type="PANTHER" id="PTHR10662">
    <property type="entry name" value="NUCLEAR RNA EXPORT FACTOR"/>
    <property type="match status" value="1"/>
</dbReference>
<evidence type="ECO:0000313" key="13">
    <source>
        <dbReference type="EMBL" id="KAJ2788166.1"/>
    </source>
</evidence>
<organism evidence="13 14">
    <name type="scientific">Coemansia interrupta</name>
    <dbReference type="NCBI Taxonomy" id="1126814"/>
    <lineage>
        <taxon>Eukaryota</taxon>
        <taxon>Fungi</taxon>
        <taxon>Fungi incertae sedis</taxon>
        <taxon>Zoopagomycota</taxon>
        <taxon>Kickxellomycotina</taxon>
        <taxon>Kickxellomycetes</taxon>
        <taxon>Kickxellales</taxon>
        <taxon>Kickxellaceae</taxon>
        <taxon>Coemansia</taxon>
    </lineage>
</organism>
<dbReference type="Gene3D" id="1.10.8.10">
    <property type="entry name" value="DNA helicase RuvA subunit, C-terminal domain"/>
    <property type="match status" value="1"/>
</dbReference>
<dbReference type="PROSITE" id="PS51281">
    <property type="entry name" value="TAP_C"/>
    <property type="match status" value="1"/>
</dbReference>
<dbReference type="EMBL" id="JANBUM010000004">
    <property type="protein sequence ID" value="KAJ2788166.1"/>
    <property type="molecule type" value="Genomic_DNA"/>
</dbReference>
<dbReference type="SUPFAM" id="SSF46934">
    <property type="entry name" value="UBA-like"/>
    <property type="match status" value="1"/>
</dbReference>
<dbReference type="SUPFAM" id="SSF52058">
    <property type="entry name" value="L domain-like"/>
    <property type="match status" value="1"/>
</dbReference>
<dbReference type="InterPro" id="IPR001611">
    <property type="entry name" value="Leu-rich_rpt"/>
</dbReference>
<dbReference type="PROSITE" id="PS50177">
    <property type="entry name" value="NTF2_DOMAIN"/>
    <property type="match status" value="1"/>
</dbReference>
<dbReference type="InterPro" id="IPR018222">
    <property type="entry name" value="Nuclear_transport_factor_2_euk"/>
</dbReference>
<dbReference type="PROSITE" id="PS51450">
    <property type="entry name" value="LRR"/>
    <property type="match status" value="1"/>
</dbReference>
<keyword evidence="3" id="KW-0813">Transport</keyword>
<dbReference type="InterPro" id="IPR032675">
    <property type="entry name" value="LRR_dom_sf"/>
</dbReference>
<dbReference type="Gene3D" id="3.80.10.10">
    <property type="entry name" value="Ribonuclease Inhibitor"/>
    <property type="match status" value="1"/>
</dbReference>
<keyword evidence="6" id="KW-0509">mRNA transport</keyword>
<proteinExistence type="inferred from homology"/>
<protein>
    <recommendedName>
        <fullName evidence="9">mRNA export factor MEX67</fullName>
    </recommendedName>
</protein>
<evidence type="ECO:0000256" key="7">
    <source>
        <dbReference type="ARBA" id="ARBA00023242"/>
    </source>
</evidence>
<sequence>MSHFWNQNSRGRGRGRGRGGGGGGGFGGGSNGSDGNRGNNNPLFSRLGAPNGQQGDQNANRSSTGGFGGHPQGNSVSFADSRMVGNTGGSAQVSIKGWRGGTEDSLKKFLDNKVGHPVNIMDIHCRGEIMYITVPDTNIAHELLNLSGIRFAGDKLSFQLKTHPVKFGTAGAGRDGVSNDSSKLKDRLIALLQTRVDMQSNSLDLSALGQDNIIISLGTDSQQEDKMFKAILTIASQIYPGLITISFANNGLRSLSGIADLGKSFPNIRNLSLMNNMLSDFGTLDCLSSRGSTVPLKNLEELILVGNPMTENELRQPNGGASYVEKVQQRFPTIKMLDMNPVTPLAQPGTAPAAGNSDATAAQQLPFATEQSFVENQEIGELVNTFLAGFFGLYDSNRSGLADIYDHSAQFSLVVDTTHPTSTFAQTSPDSQKHVDFSVYIRQSRNLTRVKYAQKRISTLVVGRTSIMQTLAQLPGTAHPIQDAQRFSYDAWQTDVPVTGGPSQTVAVVVVHGEFVEQGSNNLISFDRVFALAPSPPGSPAAAVGSPCIITNDQLTIRRYNGFENWVPSAGAGAAAPTATADPAVNYSLTPEQQEMARALQEQTGLNAEWTLKCLESYGWNFQQAISEFPQARITLPPDAFQ</sequence>
<evidence type="ECO:0000256" key="10">
    <source>
        <dbReference type="SAM" id="MobiDB-lite"/>
    </source>
</evidence>
<evidence type="ECO:0000256" key="4">
    <source>
        <dbReference type="ARBA" id="ARBA00022614"/>
    </source>
</evidence>
<dbReference type="Proteomes" id="UP001140172">
    <property type="component" value="Unassembled WGS sequence"/>
</dbReference>
<feature type="domain" description="NTF2" evidence="11">
    <location>
        <begin position="382"/>
        <end position="557"/>
    </location>
</feature>
<dbReference type="InterPro" id="IPR057125">
    <property type="entry name" value="NXF1/2/3/5-like_LRR"/>
</dbReference>
<dbReference type="InterPro" id="IPR032710">
    <property type="entry name" value="NTF2-like_dom_sf"/>
</dbReference>
<evidence type="ECO:0000256" key="8">
    <source>
        <dbReference type="ARBA" id="ARBA00055253"/>
    </source>
</evidence>
<comment type="subcellular location">
    <subcellularLocation>
        <location evidence="1">Nucleus</location>
    </subcellularLocation>
</comment>
<evidence type="ECO:0000256" key="6">
    <source>
        <dbReference type="ARBA" id="ARBA00022816"/>
    </source>
</evidence>
<evidence type="ECO:0000256" key="9">
    <source>
        <dbReference type="ARBA" id="ARBA00069694"/>
    </source>
</evidence>
<accession>A0A9W8HKR0</accession>
<evidence type="ECO:0000256" key="3">
    <source>
        <dbReference type="ARBA" id="ARBA00022448"/>
    </source>
</evidence>
<keyword evidence="5" id="KW-0677">Repeat</keyword>
<dbReference type="Pfam" id="PF24048">
    <property type="entry name" value="LRR_NXF1-5"/>
    <property type="match status" value="1"/>
</dbReference>
<dbReference type="Pfam" id="PF18444">
    <property type="entry name" value="RRM_9"/>
    <property type="match status" value="1"/>
</dbReference>
<dbReference type="PANTHER" id="PTHR10662:SF22">
    <property type="entry name" value="NUCLEAR RNA EXPORT FACTOR 1"/>
    <property type="match status" value="1"/>
</dbReference>
<comment type="caution">
    <text evidence="13">The sequence shown here is derived from an EMBL/GenBank/DDBJ whole genome shotgun (WGS) entry which is preliminary data.</text>
</comment>
<evidence type="ECO:0000256" key="1">
    <source>
        <dbReference type="ARBA" id="ARBA00004123"/>
    </source>
</evidence>
<keyword evidence="4" id="KW-0433">Leucine-rich repeat</keyword>
<dbReference type="AlphaFoldDB" id="A0A9W8HKR0"/>
<feature type="compositionally biased region" description="Gly residues" evidence="10">
    <location>
        <begin position="18"/>
        <end position="32"/>
    </location>
</feature>
<dbReference type="SMART" id="SM00804">
    <property type="entry name" value="TAP_C"/>
    <property type="match status" value="1"/>
</dbReference>
<keyword evidence="14" id="KW-1185">Reference proteome</keyword>